<dbReference type="PANTHER" id="PTHR24394">
    <property type="entry name" value="ZINC FINGER PROTEIN"/>
    <property type="match status" value="1"/>
</dbReference>
<dbReference type="PROSITE" id="PS50157">
    <property type="entry name" value="ZINC_FINGER_C2H2_2"/>
    <property type="match status" value="3"/>
</dbReference>
<feature type="domain" description="C2H2-type" evidence="9">
    <location>
        <begin position="178"/>
        <end position="206"/>
    </location>
</feature>
<proteinExistence type="predicted"/>
<comment type="caution">
    <text evidence="10">The sequence shown here is derived from an EMBL/GenBank/DDBJ whole genome shotgun (WGS) entry which is preliminary data.</text>
</comment>
<name>A0ABP1PHZ2_9HEXA</name>
<evidence type="ECO:0000256" key="4">
    <source>
        <dbReference type="ARBA" id="ARBA00022771"/>
    </source>
</evidence>
<dbReference type="InterPro" id="IPR013087">
    <property type="entry name" value="Znf_C2H2_type"/>
</dbReference>
<dbReference type="SUPFAM" id="SSF57667">
    <property type="entry name" value="beta-beta-alpha zinc fingers"/>
    <property type="match status" value="2"/>
</dbReference>
<evidence type="ECO:0000256" key="3">
    <source>
        <dbReference type="ARBA" id="ARBA00022737"/>
    </source>
</evidence>
<evidence type="ECO:0000256" key="2">
    <source>
        <dbReference type="ARBA" id="ARBA00022723"/>
    </source>
</evidence>
<keyword evidence="2" id="KW-0479">Metal-binding</keyword>
<organism evidence="10 11">
    <name type="scientific">Orchesella dallaii</name>
    <dbReference type="NCBI Taxonomy" id="48710"/>
    <lineage>
        <taxon>Eukaryota</taxon>
        <taxon>Metazoa</taxon>
        <taxon>Ecdysozoa</taxon>
        <taxon>Arthropoda</taxon>
        <taxon>Hexapoda</taxon>
        <taxon>Collembola</taxon>
        <taxon>Entomobryomorpha</taxon>
        <taxon>Entomobryoidea</taxon>
        <taxon>Orchesellidae</taxon>
        <taxon>Orchesellinae</taxon>
        <taxon>Orchesella</taxon>
    </lineage>
</organism>
<evidence type="ECO:0000313" key="10">
    <source>
        <dbReference type="EMBL" id="CAL8068288.1"/>
    </source>
</evidence>
<dbReference type="InterPro" id="IPR036236">
    <property type="entry name" value="Znf_C2H2_sf"/>
</dbReference>
<dbReference type="Gene3D" id="3.30.160.60">
    <property type="entry name" value="Classic Zinc Finger"/>
    <property type="match status" value="2"/>
</dbReference>
<dbReference type="EMBL" id="CAXLJM020000001">
    <property type="protein sequence ID" value="CAL8068288.1"/>
    <property type="molecule type" value="Genomic_DNA"/>
</dbReference>
<keyword evidence="4 7" id="KW-0863">Zinc-finger</keyword>
<keyword evidence="11" id="KW-1185">Reference proteome</keyword>
<evidence type="ECO:0000313" key="11">
    <source>
        <dbReference type="Proteomes" id="UP001642540"/>
    </source>
</evidence>
<comment type="subcellular location">
    <subcellularLocation>
        <location evidence="1">Nucleus</location>
    </subcellularLocation>
</comment>
<feature type="domain" description="C2H2-type" evidence="9">
    <location>
        <begin position="149"/>
        <end position="177"/>
    </location>
</feature>
<reference evidence="10 11" key="1">
    <citation type="submission" date="2024-08" db="EMBL/GenBank/DDBJ databases">
        <authorList>
            <person name="Cucini C."/>
            <person name="Frati F."/>
        </authorList>
    </citation>
    <scope>NUCLEOTIDE SEQUENCE [LARGE SCALE GENOMIC DNA]</scope>
</reference>
<feature type="domain" description="C2H2-type" evidence="9">
    <location>
        <begin position="120"/>
        <end position="148"/>
    </location>
</feature>
<dbReference type="Proteomes" id="UP001642540">
    <property type="component" value="Unassembled WGS sequence"/>
</dbReference>
<sequence length="216" mass="24844">MLNVNSEQEELPSQAPDQQVHPVRCSLRTGEVGYKWSLQLQLPLNVDEGEIPTTGQYNFVLLPPEDEALTSNHAQEQATSKMEVHEEVVERQACKKCGSLIKNLAGHMQQSHPKKEDLRFDCLECGKKFVYPTRLRQHQLSKHGEGKKMKCERCEELFKTKREITDHVNSKHLNTKPHKCPQCGMDFTQKSSCTRHIRGVHNGIKPVPRRRLTEEK</sequence>
<evidence type="ECO:0000256" key="5">
    <source>
        <dbReference type="ARBA" id="ARBA00022833"/>
    </source>
</evidence>
<keyword evidence="3" id="KW-0677">Repeat</keyword>
<evidence type="ECO:0000259" key="9">
    <source>
        <dbReference type="PROSITE" id="PS50157"/>
    </source>
</evidence>
<gene>
    <name evidence="10" type="ORF">ODALV1_LOCUS197</name>
</gene>
<accession>A0ABP1PHZ2</accession>
<keyword evidence="6" id="KW-0539">Nucleus</keyword>
<keyword evidence="5" id="KW-0862">Zinc</keyword>
<evidence type="ECO:0000256" key="7">
    <source>
        <dbReference type="PROSITE-ProRule" id="PRU00042"/>
    </source>
</evidence>
<dbReference type="Pfam" id="PF00096">
    <property type="entry name" value="zf-C2H2"/>
    <property type="match status" value="2"/>
</dbReference>
<dbReference type="SMART" id="SM00355">
    <property type="entry name" value="ZnF_C2H2"/>
    <property type="match status" value="4"/>
</dbReference>
<evidence type="ECO:0000256" key="1">
    <source>
        <dbReference type="ARBA" id="ARBA00004123"/>
    </source>
</evidence>
<evidence type="ECO:0000256" key="8">
    <source>
        <dbReference type="SAM" id="MobiDB-lite"/>
    </source>
</evidence>
<evidence type="ECO:0000256" key="6">
    <source>
        <dbReference type="ARBA" id="ARBA00023242"/>
    </source>
</evidence>
<dbReference type="PROSITE" id="PS00028">
    <property type="entry name" value="ZINC_FINGER_C2H2_1"/>
    <property type="match status" value="3"/>
</dbReference>
<protein>
    <recommendedName>
        <fullName evidence="9">C2H2-type domain-containing protein</fullName>
    </recommendedName>
</protein>
<dbReference type="PANTHER" id="PTHR24394:SF29">
    <property type="entry name" value="MYONEURIN"/>
    <property type="match status" value="1"/>
</dbReference>
<feature type="region of interest" description="Disordered" evidence="8">
    <location>
        <begin position="1"/>
        <end position="21"/>
    </location>
</feature>